<accession>A0A8S2D256</accession>
<feature type="coiled-coil region" evidence="1">
    <location>
        <begin position="91"/>
        <end position="118"/>
    </location>
</feature>
<dbReference type="Proteomes" id="UP000677228">
    <property type="component" value="Unassembled WGS sequence"/>
</dbReference>
<sequence length="843" mass="98400">MSGEEEDQQQKPNQADDESNNNSVIQPGHEEHLGSNVDSLTMSSSSEGKNSEHSDERRSFPHNKNQNHSDDDENVSRRSHSIAEAREWRRIRNFKQKLETEQRKLDAIKTQHEKLLQQFVSRHGRKHHFFKSKSYNGDLDRGLLQPQIETEYIASLPLMYNTKHDKGRKVKQLQNHKATIVNIIEQPPAVSLVYQPIYLSRQIALAQRRMSSQRKKSAGRTIRPMEREYGIIDILQQPESDEYDINRDKLSQSPGGCNGSNVNTSHPIDQHIVHDHDLVNRNTHDYLTDHNNENNDNGDIVKRTKNTSNVKEKRLSRESLTKFLHFRNYNVNNRSAVNSNSFSSSHNNNDTDDHQNLFQLISKNMSCIKFDTNIIQSLSFYIQNTMNFVIYLLNNSQATISTYSNIHSSVIHLYSALIFKLDQMKATVTLKNDEFSQNLLRRIKRNRSQVYLLLNEYRKLIDEQLNTQKIAKELCQQMFQLKFVSCDYQLTKKPLNSFFNIINPFENATINDVLIVYTNFCNSTIMGDDEYINDEFLRCLAKLEESLYFFLNKSVVNLLENGQYEVIYYCDKLFDIQEIQQNPLSIRNSLQQQILNNDKTDYNKELRQQMIEFMHVINKCLVVVDHMHRRRQYEIEQQPSSNSMLVDIPINNNNTVNLYNPIVTETDNSVIFDQLIELSLQIIPDLCTLLEKSFEQENISFIPVREYPSLTAHRKICSSGHSSSSKISWKSRNRNLNNNTCGTRKLSRPLKTKSHKRKKLKKPKHQIKYYHYESSTNSVYSCTSQIFHYQSHSPLSDCFYYRASSSSSSSTTTIQRSYTPLIFVENHKHEQFSSAVFKSYIKI</sequence>
<evidence type="ECO:0000313" key="4">
    <source>
        <dbReference type="EMBL" id="CAF3607856.1"/>
    </source>
</evidence>
<proteinExistence type="predicted"/>
<evidence type="ECO:0000256" key="2">
    <source>
        <dbReference type="SAM" id="MobiDB-lite"/>
    </source>
</evidence>
<feature type="compositionally biased region" description="Basic and acidic residues" evidence="2">
    <location>
        <begin position="284"/>
        <end position="293"/>
    </location>
</feature>
<reference evidence="3" key="1">
    <citation type="submission" date="2021-02" db="EMBL/GenBank/DDBJ databases">
        <authorList>
            <person name="Nowell W R."/>
        </authorList>
    </citation>
    <scope>NUCLEOTIDE SEQUENCE</scope>
</reference>
<evidence type="ECO:0000256" key="1">
    <source>
        <dbReference type="SAM" id="Coils"/>
    </source>
</evidence>
<feature type="region of interest" description="Disordered" evidence="2">
    <location>
        <begin position="284"/>
        <end position="308"/>
    </location>
</feature>
<dbReference type="AlphaFoldDB" id="A0A8S2D256"/>
<organism evidence="3 5">
    <name type="scientific">Didymodactylos carnosus</name>
    <dbReference type="NCBI Taxonomy" id="1234261"/>
    <lineage>
        <taxon>Eukaryota</taxon>
        <taxon>Metazoa</taxon>
        <taxon>Spiralia</taxon>
        <taxon>Gnathifera</taxon>
        <taxon>Rotifera</taxon>
        <taxon>Eurotatoria</taxon>
        <taxon>Bdelloidea</taxon>
        <taxon>Philodinida</taxon>
        <taxon>Philodinidae</taxon>
        <taxon>Didymodactylos</taxon>
    </lineage>
</organism>
<feature type="region of interest" description="Disordered" evidence="2">
    <location>
        <begin position="1"/>
        <end position="80"/>
    </location>
</feature>
<evidence type="ECO:0000313" key="3">
    <source>
        <dbReference type="EMBL" id="CAF0823492.1"/>
    </source>
</evidence>
<feature type="compositionally biased region" description="Basic residues" evidence="2">
    <location>
        <begin position="745"/>
        <end position="758"/>
    </location>
</feature>
<dbReference type="Proteomes" id="UP000682733">
    <property type="component" value="Unassembled WGS sequence"/>
</dbReference>
<feature type="compositionally biased region" description="Basic and acidic residues" evidence="2">
    <location>
        <begin position="49"/>
        <end position="59"/>
    </location>
</feature>
<gene>
    <name evidence="3" type="ORF">OVA965_LOCUS5771</name>
    <name evidence="4" type="ORF">TMI583_LOCUS5768</name>
</gene>
<feature type="region of interest" description="Disordered" evidence="2">
    <location>
        <begin position="738"/>
        <end position="758"/>
    </location>
</feature>
<evidence type="ECO:0000313" key="5">
    <source>
        <dbReference type="Proteomes" id="UP000677228"/>
    </source>
</evidence>
<dbReference type="EMBL" id="CAJOBA010001657">
    <property type="protein sequence ID" value="CAF3607856.1"/>
    <property type="molecule type" value="Genomic_DNA"/>
</dbReference>
<protein>
    <submittedName>
        <fullName evidence="3">Uncharacterized protein</fullName>
    </submittedName>
</protein>
<dbReference type="EMBL" id="CAJNOK010001657">
    <property type="protein sequence ID" value="CAF0823492.1"/>
    <property type="molecule type" value="Genomic_DNA"/>
</dbReference>
<name>A0A8S2D256_9BILA</name>
<comment type="caution">
    <text evidence="3">The sequence shown here is derived from an EMBL/GenBank/DDBJ whole genome shotgun (WGS) entry which is preliminary data.</text>
</comment>
<keyword evidence="1" id="KW-0175">Coiled coil</keyword>